<dbReference type="Pfam" id="PF10551">
    <property type="entry name" value="MULE"/>
    <property type="match status" value="1"/>
</dbReference>
<evidence type="ECO:0000313" key="6">
    <source>
        <dbReference type="EMBL" id="KAJ0194459.1"/>
    </source>
</evidence>
<dbReference type="GO" id="GO:0008270">
    <property type="term" value="F:zinc ion binding"/>
    <property type="evidence" value="ECO:0007669"/>
    <property type="project" value="UniProtKB-KW"/>
</dbReference>
<keyword evidence="2 4" id="KW-0863">Zinc-finger</keyword>
<dbReference type="AlphaFoldDB" id="A0A9R1UWB8"/>
<keyword evidence="7" id="KW-1185">Reference proteome</keyword>
<name>A0A9R1UWB8_LACSA</name>
<dbReference type="SMART" id="SM00575">
    <property type="entry name" value="ZnF_PMZ"/>
    <property type="match status" value="1"/>
</dbReference>
<evidence type="ECO:0000256" key="3">
    <source>
        <dbReference type="ARBA" id="ARBA00022833"/>
    </source>
</evidence>
<dbReference type="PANTHER" id="PTHR47718">
    <property type="entry name" value="OS01G0519700 PROTEIN"/>
    <property type="match status" value="1"/>
</dbReference>
<evidence type="ECO:0000256" key="2">
    <source>
        <dbReference type="ARBA" id="ARBA00022771"/>
    </source>
</evidence>
<dbReference type="EMBL" id="NBSK02000008">
    <property type="protein sequence ID" value="KAJ0194459.1"/>
    <property type="molecule type" value="Genomic_DNA"/>
</dbReference>
<dbReference type="PANTHER" id="PTHR47718:SF7">
    <property type="entry name" value="PROTEIN FAR1-RELATED SEQUENCE"/>
    <property type="match status" value="1"/>
</dbReference>
<dbReference type="InterPro" id="IPR018289">
    <property type="entry name" value="MULE_transposase_dom"/>
</dbReference>
<evidence type="ECO:0000256" key="4">
    <source>
        <dbReference type="PROSITE-ProRule" id="PRU00325"/>
    </source>
</evidence>
<gene>
    <name evidence="6" type="ORF">LSAT_V11C800451220</name>
</gene>
<dbReference type="Proteomes" id="UP000235145">
    <property type="component" value="Unassembled WGS sequence"/>
</dbReference>
<dbReference type="PROSITE" id="PS50966">
    <property type="entry name" value="ZF_SWIM"/>
    <property type="match status" value="1"/>
</dbReference>
<reference evidence="6 7" key="1">
    <citation type="journal article" date="2017" name="Nat. Commun.">
        <title>Genome assembly with in vitro proximity ligation data and whole-genome triplication in lettuce.</title>
        <authorList>
            <person name="Reyes-Chin-Wo S."/>
            <person name="Wang Z."/>
            <person name="Yang X."/>
            <person name="Kozik A."/>
            <person name="Arikit S."/>
            <person name="Song C."/>
            <person name="Xia L."/>
            <person name="Froenicke L."/>
            <person name="Lavelle D.O."/>
            <person name="Truco M.J."/>
            <person name="Xia R."/>
            <person name="Zhu S."/>
            <person name="Xu C."/>
            <person name="Xu H."/>
            <person name="Xu X."/>
            <person name="Cox K."/>
            <person name="Korf I."/>
            <person name="Meyers B.C."/>
            <person name="Michelmore R.W."/>
        </authorList>
    </citation>
    <scope>NUCLEOTIDE SEQUENCE [LARGE SCALE GENOMIC DNA]</scope>
    <source>
        <strain evidence="7">cv. Salinas</strain>
        <tissue evidence="6">Seedlings</tissue>
    </source>
</reference>
<protein>
    <recommendedName>
        <fullName evidence="5">SWIM-type domain-containing protein</fullName>
    </recommendedName>
</protein>
<dbReference type="InterPro" id="IPR007527">
    <property type="entry name" value="Znf_SWIM"/>
</dbReference>
<comment type="caution">
    <text evidence="6">The sequence shown here is derived from an EMBL/GenBank/DDBJ whole genome shotgun (WGS) entry which is preliminary data.</text>
</comment>
<dbReference type="Pfam" id="PF04434">
    <property type="entry name" value="SWIM"/>
    <property type="match status" value="1"/>
</dbReference>
<proteinExistence type="predicted"/>
<evidence type="ECO:0000313" key="7">
    <source>
        <dbReference type="Proteomes" id="UP000235145"/>
    </source>
</evidence>
<dbReference type="InterPro" id="IPR006564">
    <property type="entry name" value="Znf_PMZ"/>
</dbReference>
<evidence type="ECO:0000256" key="1">
    <source>
        <dbReference type="ARBA" id="ARBA00022723"/>
    </source>
</evidence>
<evidence type="ECO:0000259" key="5">
    <source>
        <dbReference type="PROSITE" id="PS50966"/>
    </source>
</evidence>
<organism evidence="6 7">
    <name type="scientific">Lactuca sativa</name>
    <name type="common">Garden lettuce</name>
    <dbReference type="NCBI Taxonomy" id="4236"/>
    <lineage>
        <taxon>Eukaryota</taxon>
        <taxon>Viridiplantae</taxon>
        <taxon>Streptophyta</taxon>
        <taxon>Embryophyta</taxon>
        <taxon>Tracheophyta</taxon>
        <taxon>Spermatophyta</taxon>
        <taxon>Magnoliopsida</taxon>
        <taxon>eudicotyledons</taxon>
        <taxon>Gunneridae</taxon>
        <taxon>Pentapetalae</taxon>
        <taxon>asterids</taxon>
        <taxon>campanulids</taxon>
        <taxon>Asterales</taxon>
        <taxon>Asteraceae</taxon>
        <taxon>Cichorioideae</taxon>
        <taxon>Cichorieae</taxon>
        <taxon>Lactucinae</taxon>
        <taxon>Lactuca</taxon>
    </lineage>
</organism>
<keyword evidence="1" id="KW-0479">Metal-binding</keyword>
<sequence length="412" mass="47780">MYYPKAIITDQDKAMGNAIRKVFPKTRHRFSSWHIRKHETEHLRSYVSRYIDFQETRKQWVNTTWEDMRIKYEVKSNCWLNDMYNQRIHWAKPFLKDIFFAGMTTTGRSESINSFFDGFVNSRTMLNEFIVQYDKAVESRRAAEEDEDFKTMNSRPILSLVHPIKAKAGQFYTRKMFDTFKKEWTEAITNLTHDTITKTTEESTYRVGQLDVDNKYWCIVTFCSLNQVSITCSCSMYETNEILCKHSLYVMKKKHVQELPNQYILPYKLGNVSIGLGEINNENGVSAYTFFCLRSNFTKIIEQARDSPSEIQKLNTILISLLNDQANRKNSMSLENAYQSSCMGASQVDMVPHLFIRDPLGPITTKGCPKLASRIKSSLEAPKKRTCSYCQGLGHYATSCSKTKANESLKET</sequence>
<accession>A0A9R1UWB8</accession>
<feature type="domain" description="SWIM-type" evidence="5">
    <location>
        <begin position="217"/>
        <end position="255"/>
    </location>
</feature>
<keyword evidence="3" id="KW-0862">Zinc</keyword>